<dbReference type="InterPro" id="IPR007396">
    <property type="entry name" value="TR_PAI2-type"/>
</dbReference>
<protein>
    <submittedName>
        <fullName evidence="1">FMN-binding negative transcriptional regulator</fullName>
    </submittedName>
</protein>
<reference evidence="1" key="1">
    <citation type="submission" date="2020-09" db="EMBL/GenBank/DDBJ databases">
        <title>Bosea spartocytisi sp. nov. a root nodule endophyte of Spartocytisus supranubius in the high mountain ecosystem fo the Teide National Park (Canary Islands, Spain).</title>
        <authorList>
            <person name="Pulido-Suarez L."/>
            <person name="Peix A."/>
            <person name="Igual J.M."/>
            <person name="Socas-Perez N."/>
            <person name="Velazquez E."/>
            <person name="Flores-Felix J.D."/>
            <person name="Leon-Barrios M."/>
        </authorList>
    </citation>
    <scope>NUCLEOTIDE SEQUENCE</scope>
    <source>
        <strain evidence="1">SSUT16</strain>
    </source>
</reference>
<gene>
    <name evidence="1" type="ORF">IED13_03620</name>
</gene>
<comment type="caution">
    <text evidence="1">The sequence shown here is derived from an EMBL/GenBank/DDBJ whole genome shotgun (WGS) entry which is preliminary data.</text>
</comment>
<evidence type="ECO:0000313" key="2">
    <source>
        <dbReference type="Proteomes" id="UP000619295"/>
    </source>
</evidence>
<dbReference type="InterPro" id="IPR012349">
    <property type="entry name" value="Split_barrel_FMN-bd"/>
</dbReference>
<dbReference type="Proteomes" id="UP000619295">
    <property type="component" value="Unassembled WGS sequence"/>
</dbReference>
<dbReference type="PANTHER" id="PTHR35802">
    <property type="entry name" value="PROTEASE SYNTHASE AND SPORULATION PROTEIN PAI 2"/>
    <property type="match status" value="1"/>
</dbReference>
<proteinExistence type="predicted"/>
<dbReference type="SUPFAM" id="SSF50475">
    <property type="entry name" value="FMN-binding split barrel"/>
    <property type="match status" value="1"/>
</dbReference>
<dbReference type="AlphaFoldDB" id="A0A927E9M4"/>
<dbReference type="PANTHER" id="PTHR35802:SF1">
    <property type="entry name" value="PROTEASE SYNTHASE AND SPORULATION PROTEIN PAI 2"/>
    <property type="match status" value="1"/>
</dbReference>
<dbReference type="PIRSF" id="PIRSF010372">
    <property type="entry name" value="PaiB"/>
    <property type="match status" value="1"/>
</dbReference>
<dbReference type="Pfam" id="PF04299">
    <property type="entry name" value="FMN_bind_2"/>
    <property type="match status" value="1"/>
</dbReference>
<accession>A0A927E9M4</accession>
<dbReference type="RefSeq" id="WP_191123415.1">
    <property type="nucleotide sequence ID" value="NZ_JACXWY010000002.1"/>
</dbReference>
<sequence length="215" mass="23564">MYEPSHFKVEDRAQLHAVIRQHPLATLVTVGEGGLIANPVPFVLHEDIGENGVLRAHLARPNTQWKAIAAGAETLVIFTGVERYVTPAWYATKRETGKVVPTWNYVTVQVRGSARTIEDPAWLRAQLESLTRQQEAPRAEPWAVTDAPEPFIAAQTRGIVGIEVEIASIIGKFKLSQNRREDDKLGVLNGLSADPESESQAMAALVREHGFGGNA</sequence>
<dbReference type="EMBL" id="JACXWY010000002">
    <property type="protein sequence ID" value="MBD3844774.1"/>
    <property type="molecule type" value="Genomic_DNA"/>
</dbReference>
<name>A0A927E9M4_9HYPH</name>
<evidence type="ECO:0000313" key="1">
    <source>
        <dbReference type="EMBL" id="MBD3844774.1"/>
    </source>
</evidence>
<dbReference type="Gene3D" id="2.30.110.10">
    <property type="entry name" value="Electron Transport, Fmn-binding Protein, Chain A"/>
    <property type="match status" value="1"/>
</dbReference>
<keyword evidence="2" id="KW-1185">Reference proteome</keyword>
<organism evidence="1 2">
    <name type="scientific">Bosea spartocytisi</name>
    <dbReference type="NCBI Taxonomy" id="2773451"/>
    <lineage>
        <taxon>Bacteria</taxon>
        <taxon>Pseudomonadati</taxon>
        <taxon>Pseudomonadota</taxon>
        <taxon>Alphaproteobacteria</taxon>
        <taxon>Hyphomicrobiales</taxon>
        <taxon>Boseaceae</taxon>
        <taxon>Bosea</taxon>
    </lineage>
</organism>